<organism evidence="7 8">
    <name type="scientific">Symbiodinium necroappetens</name>
    <dbReference type="NCBI Taxonomy" id="1628268"/>
    <lineage>
        <taxon>Eukaryota</taxon>
        <taxon>Sar</taxon>
        <taxon>Alveolata</taxon>
        <taxon>Dinophyceae</taxon>
        <taxon>Suessiales</taxon>
        <taxon>Symbiodiniaceae</taxon>
        <taxon>Symbiodinium</taxon>
    </lineage>
</organism>
<dbReference type="EMBL" id="CAJNJA010035160">
    <property type="protein sequence ID" value="CAE7703451.1"/>
    <property type="molecule type" value="Genomic_DNA"/>
</dbReference>
<dbReference type="GO" id="GO:0004674">
    <property type="term" value="F:protein serine/threonine kinase activity"/>
    <property type="evidence" value="ECO:0007669"/>
    <property type="project" value="UniProtKB-KW"/>
</dbReference>
<keyword evidence="4" id="KW-0418">Kinase</keyword>
<dbReference type="PANTHER" id="PTHR24349">
    <property type="entry name" value="SERINE/THREONINE-PROTEIN KINASE"/>
    <property type="match status" value="1"/>
</dbReference>
<dbReference type="PROSITE" id="PS00108">
    <property type="entry name" value="PROTEIN_KINASE_ST"/>
    <property type="match status" value="1"/>
</dbReference>
<evidence type="ECO:0000256" key="1">
    <source>
        <dbReference type="ARBA" id="ARBA00022527"/>
    </source>
</evidence>
<evidence type="ECO:0000313" key="7">
    <source>
        <dbReference type="EMBL" id="CAE7703451.1"/>
    </source>
</evidence>
<dbReference type="Gene3D" id="1.10.510.10">
    <property type="entry name" value="Transferase(Phosphotransferase) domain 1"/>
    <property type="match status" value="1"/>
</dbReference>
<sequence>VMELCAGGDLDKHMKGQGGPYSEHQAAILMDQILKAVSYLHDCKSICHRDLKLQNFLFSRKAPVENNV</sequence>
<dbReference type="InterPro" id="IPR008271">
    <property type="entry name" value="Ser/Thr_kinase_AS"/>
</dbReference>
<reference evidence="7" key="1">
    <citation type="submission" date="2021-02" db="EMBL/GenBank/DDBJ databases">
        <authorList>
            <person name="Dougan E. K."/>
            <person name="Rhodes N."/>
            <person name="Thang M."/>
            <person name="Chan C."/>
        </authorList>
    </citation>
    <scope>NUCLEOTIDE SEQUENCE</scope>
</reference>
<dbReference type="OrthoDB" id="286663at2759"/>
<dbReference type="GO" id="GO:0005524">
    <property type="term" value="F:ATP binding"/>
    <property type="evidence" value="ECO:0007669"/>
    <property type="project" value="UniProtKB-KW"/>
</dbReference>
<dbReference type="SUPFAM" id="SSF56112">
    <property type="entry name" value="Protein kinase-like (PK-like)"/>
    <property type="match status" value="1"/>
</dbReference>
<dbReference type="Proteomes" id="UP000601435">
    <property type="component" value="Unassembled WGS sequence"/>
</dbReference>
<keyword evidence="8" id="KW-1185">Reference proteome</keyword>
<keyword evidence="1" id="KW-0723">Serine/threonine-protein kinase</keyword>
<dbReference type="AlphaFoldDB" id="A0A812WTZ2"/>
<dbReference type="InterPro" id="IPR011009">
    <property type="entry name" value="Kinase-like_dom_sf"/>
</dbReference>
<dbReference type="InterPro" id="IPR000719">
    <property type="entry name" value="Prot_kinase_dom"/>
</dbReference>
<keyword evidence="5" id="KW-0067">ATP-binding</keyword>
<evidence type="ECO:0000259" key="6">
    <source>
        <dbReference type="PROSITE" id="PS50011"/>
    </source>
</evidence>
<gene>
    <name evidence="7" type="primary">CAMK1</name>
    <name evidence="7" type="ORF">SNEC2469_LOCUS20265</name>
</gene>
<keyword evidence="2" id="KW-0808">Transferase</keyword>
<evidence type="ECO:0000256" key="3">
    <source>
        <dbReference type="ARBA" id="ARBA00022741"/>
    </source>
</evidence>
<dbReference type="InterPro" id="IPR050205">
    <property type="entry name" value="CDPK_Ser/Thr_kinases"/>
</dbReference>
<proteinExistence type="predicted"/>
<evidence type="ECO:0000256" key="2">
    <source>
        <dbReference type="ARBA" id="ARBA00022679"/>
    </source>
</evidence>
<feature type="domain" description="Protein kinase" evidence="6">
    <location>
        <begin position="1"/>
        <end position="68"/>
    </location>
</feature>
<feature type="non-terminal residue" evidence="7">
    <location>
        <position position="68"/>
    </location>
</feature>
<feature type="non-terminal residue" evidence="7">
    <location>
        <position position="1"/>
    </location>
</feature>
<comment type="caution">
    <text evidence="7">The sequence shown here is derived from an EMBL/GenBank/DDBJ whole genome shotgun (WGS) entry which is preliminary data.</text>
</comment>
<dbReference type="Pfam" id="PF00069">
    <property type="entry name" value="Pkinase"/>
    <property type="match status" value="1"/>
</dbReference>
<accession>A0A812WTZ2</accession>
<evidence type="ECO:0000256" key="5">
    <source>
        <dbReference type="ARBA" id="ARBA00022840"/>
    </source>
</evidence>
<name>A0A812WTZ2_9DINO</name>
<keyword evidence="3" id="KW-0547">Nucleotide-binding</keyword>
<protein>
    <submittedName>
        <fullName evidence="7">CAMK1 protein</fullName>
    </submittedName>
</protein>
<evidence type="ECO:0000256" key="4">
    <source>
        <dbReference type="ARBA" id="ARBA00022777"/>
    </source>
</evidence>
<dbReference type="PROSITE" id="PS50011">
    <property type="entry name" value="PROTEIN_KINASE_DOM"/>
    <property type="match status" value="1"/>
</dbReference>
<evidence type="ECO:0000313" key="8">
    <source>
        <dbReference type="Proteomes" id="UP000601435"/>
    </source>
</evidence>